<dbReference type="AlphaFoldDB" id="A0A1G1Y3V6"/>
<proteinExistence type="predicted"/>
<dbReference type="EMBL" id="MHIH01000063">
    <property type="protein sequence ID" value="OGY46931.1"/>
    <property type="molecule type" value="Genomic_DNA"/>
</dbReference>
<dbReference type="GO" id="GO:0003677">
    <property type="term" value="F:DNA binding"/>
    <property type="evidence" value="ECO:0007669"/>
    <property type="project" value="InterPro"/>
</dbReference>
<evidence type="ECO:0000313" key="2">
    <source>
        <dbReference type="EMBL" id="OGY46931.1"/>
    </source>
</evidence>
<dbReference type="InterPro" id="IPR041657">
    <property type="entry name" value="HTH_17"/>
</dbReference>
<dbReference type="NCBIfam" id="TIGR01764">
    <property type="entry name" value="excise"/>
    <property type="match status" value="1"/>
</dbReference>
<sequence>MDHEIKPNTVYTTEETQQLLKVSNSTIKRMLKKGLIRANKVGRQYRILGKEILRLVSPEVEERAIKSYLKLKKQVVDKINKW</sequence>
<evidence type="ECO:0000259" key="1">
    <source>
        <dbReference type="Pfam" id="PF12728"/>
    </source>
</evidence>
<gene>
    <name evidence="2" type="ORF">A3J62_02070</name>
</gene>
<reference evidence="2 3" key="1">
    <citation type="journal article" date="2016" name="Nat. Commun.">
        <title>Thousands of microbial genomes shed light on interconnected biogeochemical processes in an aquifer system.</title>
        <authorList>
            <person name="Anantharaman K."/>
            <person name="Brown C.T."/>
            <person name="Hug L.A."/>
            <person name="Sharon I."/>
            <person name="Castelle C.J."/>
            <person name="Probst A.J."/>
            <person name="Thomas B.C."/>
            <person name="Singh A."/>
            <person name="Wilkins M.J."/>
            <person name="Karaoz U."/>
            <person name="Brodie E.L."/>
            <person name="Williams K.H."/>
            <person name="Hubbard S.S."/>
            <person name="Banfield J.F."/>
        </authorList>
    </citation>
    <scope>NUCLEOTIDE SEQUENCE [LARGE SCALE GENOMIC DNA]</scope>
</reference>
<dbReference type="InterPro" id="IPR010093">
    <property type="entry name" value="SinI_DNA-bd"/>
</dbReference>
<protein>
    <recommendedName>
        <fullName evidence="1">Helix-turn-helix domain-containing protein</fullName>
    </recommendedName>
</protein>
<evidence type="ECO:0000313" key="3">
    <source>
        <dbReference type="Proteomes" id="UP000178747"/>
    </source>
</evidence>
<organism evidence="2 3">
    <name type="scientific">Candidatus Buchananbacteria bacterium RIFCSPHIGHO2_02_FULL_38_8</name>
    <dbReference type="NCBI Taxonomy" id="1797538"/>
    <lineage>
        <taxon>Bacteria</taxon>
        <taxon>Candidatus Buchananiibacteriota</taxon>
    </lineage>
</organism>
<accession>A0A1G1Y3V6</accession>
<comment type="caution">
    <text evidence="2">The sequence shown here is derived from an EMBL/GenBank/DDBJ whole genome shotgun (WGS) entry which is preliminary data.</text>
</comment>
<feature type="domain" description="Helix-turn-helix" evidence="1">
    <location>
        <begin position="10"/>
        <end position="55"/>
    </location>
</feature>
<name>A0A1G1Y3V6_9BACT</name>
<dbReference type="Proteomes" id="UP000178747">
    <property type="component" value="Unassembled WGS sequence"/>
</dbReference>
<dbReference type="Pfam" id="PF12728">
    <property type="entry name" value="HTH_17"/>
    <property type="match status" value="1"/>
</dbReference>